<keyword evidence="1" id="KW-0812">Transmembrane</keyword>
<reference evidence="2 3" key="1">
    <citation type="journal article" date="2014" name="Am. J. Bot.">
        <title>Genome assembly and annotation for red clover (Trifolium pratense; Fabaceae).</title>
        <authorList>
            <person name="Istvanek J."/>
            <person name="Jaros M."/>
            <person name="Krenek A."/>
            <person name="Repkova J."/>
        </authorList>
    </citation>
    <scope>NUCLEOTIDE SEQUENCE [LARGE SCALE GENOMIC DNA]</scope>
    <source>
        <strain evidence="3">cv. Tatra</strain>
        <tissue evidence="2">Young leaves</tissue>
    </source>
</reference>
<feature type="transmembrane region" description="Helical" evidence="1">
    <location>
        <begin position="78"/>
        <end position="106"/>
    </location>
</feature>
<dbReference type="AlphaFoldDB" id="A0A2K3M549"/>
<dbReference type="EMBL" id="ASHM01049891">
    <property type="protein sequence ID" value="PNX85918.1"/>
    <property type="molecule type" value="Genomic_DNA"/>
</dbReference>
<reference evidence="2 3" key="2">
    <citation type="journal article" date="2017" name="Front. Plant Sci.">
        <title>Gene Classification and Mining of Molecular Markers Useful in Red Clover (Trifolium pratense) Breeding.</title>
        <authorList>
            <person name="Istvanek J."/>
            <person name="Dluhosova J."/>
            <person name="Dluhos P."/>
            <person name="Patkova L."/>
            <person name="Nedelnik J."/>
            <person name="Repkova J."/>
        </authorList>
    </citation>
    <scope>NUCLEOTIDE SEQUENCE [LARGE SCALE GENOMIC DNA]</scope>
    <source>
        <strain evidence="3">cv. Tatra</strain>
        <tissue evidence="2">Young leaves</tissue>
    </source>
</reference>
<dbReference type="Proteomes" id="UP000236291">
    <property type="component" value="Unassembled WGS sequence"/>
</dbReference>
<evidence type="ECO:0000313" key="2">
    <source>
        <dbReference type="EMBL" id="PNX85918.1"/>
    </source>
</evidence>
<feature type="non-terminal residue" evidence="2">
    <location>
        <position position="1"/>
    </location>
</feature>
<evidence type="ECO:0000313" key="3">
    <source>
        <dbReference type="Proteomes" id="UP000236291"/>
    </source>
</evidence>
<keyword evidence="1" id="KW-0472">Membrane</keyword>
<sequence length="118" mass="12353">RSEILLNLDVTALDGGIAAFMAAMYSSEFSKGLRILCGCACLDGAEEERGADELEMQVINDAQVLLGKAFVQAAQKGVAFVVCFGVCVGVMAFDGCIAICMAAMYLSGFAKGLRIHCG</sequence>
<protein>
    <submittedName>
        <fullName evidence="2">Uncharacterized protein</fullName>
    </submittedName>
</protein>
<name>A0A2K3M549_TRIPR</name>
<comment type="caution">
    <text evidence="2">The sequence shown here is derived from an EMBL/GenBank/DDBJ whole genome shotgun (WGS) entry which is preliminary data.</text>
</comment>
<gene>
    <name evidence="2" type="ORF">L195_g041992</name>
</gene>
<accession>A0A2K3M549</accession>
<evidence type="ECO:0000256" key="1">
    <source>
        <dbReference type="SAM" id="Phobius"/>
    </source>
</evidence>
<keyword evidence="1" id="KW-1133">Transmembrane helix</keyword>
<organism evidence="2 3">
    <name type="scientific">Trifolium pratense</name>
    <name type="common">Red clover</name>
    <dbReference type="NCBI Taxonomy" id="57577"/>
    <lineage>
        <taxon>Eukaryota</taxon>
        <taxon>Viridiplantae</taxon>
        <taxon>Streptophyta</taxon>
        <taxon>Embryophyta</taxon>
        <taxon>Tracheophyta</taxon>
        <taxon>Spermatophyta</taxon>
        <taxon>Magnoliopsida</taxon>
        <taxon>eudicotyledons</taxon>
        <taxon>Gunneridae</taxon>
        <taxon>Pentapetalae</taxon>
        <taxon>rosids</taxon>
        <taxon>fabids</taxon>
        <taxon>Fabales</taxon>
        <taxon>Fabaceae</taxon>
        <taxon>Papilionoideae</taxon>
        <taxon>50 kb inversion clade</taxon>
        <taxon>NPAAA clade</taxon>
        <taxon>Hologalegina</taxon>
        <taxon>IRL clade</taxon>
        <taxon>Trifolieae</taxon>
        <taxon>Trifolium</taxon>
    </lineage>
</organism>
<proteinExistence type="predicted"/>